<evidence type="ECO:0000313" key="7">
    <source>
        <dbReference type="EMBL" id="SDW88730.1"/>
    </source>
</evidence>
<name>A0A1H2X775_9GAMM</name>
<proteinExistence type="inferred from homology"/>
<evidence type="ECO:0000256" key="3">
    <source>
        <dbReference type="ARBA" id="ARBA00023027"/>
    </source>
</evidence>
<feature type="domain" description="3-hydroxyisobutyrate dehydrogenase-like NAD-binding" evidence="6">
    <location>
        <begin position="166"/>
        <end position="282"/>
    </location>
</feature>
<dbReference type="Gene3D" id="1.10.1040.10">
    <property type="entry name" value="N-(1-d-carboxylethyl)-l-norvaline Dehydrogenase, domain 2"/>
    <property type="match status" value="1"/>
</dbReference>
<dbReference type="Proteomes" id="UP000198500">
    <property type="component" value="Unassembled WGS sequence"/>
</dbReference>
<dbReference type="GO" id="GO:0016491">
    <property type="term" value="F:oxidoreductase activity"/>
    <property type="evidence" value="ECO:0007669"/>
    <property type="project" value="UniProtKB-KW"/>
</dbReference>
<dbReference type="PANTHER" id="PTHR43060">
    <property type="entry name" value="3-HYDROXYISOBUTYRATE DEHYDROGENASE-LIKE 1, MITOCHONDRIAL-RELATED"/>
    <property type="match status" value="1"/>
</dbReference>
<organism evidence="7 8">
    <name type="scientific">Aidingimonas halophila</name>
    <dbReference type="NCBI Taxonomy" id="574349"/>
    <lineage>
        <taxon>Bacteria</taxon>
        <taxon>Pseudomonadati</taxon>
        <taxon>Pseudomonadota</taxon>
        <taxon>Gammaproteobacteria</taxon>
        <taxon>Oceanospirillales</taxon>
        <taxon>Halomonadaceae</taxon>
        <taxon>Aidingimonas</taxon>
    </lineage>
</organism>
<dbReference type="InterPro" id="IPR029154">
    <property type="entry name" value="HIBADH-like_NADP-bd"/>
</dbReference>
<evidence type="ECO:0000313" key="8">
    <source>
        <dbReference type="Proteomes" id="UP000198500"/>
    </source>
</evidence>
<dbReference type="GO" id="GO:0016054">
    <property type="term" value="P:organic acid catabolic process"/>
    <property type="evidence" value="ECO:0007669"/>
    <property type="project" value="UniProtKB-ARBA"/>
</dbReference>
<feature type="active site" evidence="4">
    <location>
        <position position="172"/>
    </location>
</feature>
<dbReference type="AlphaFoldDB" id="A0A1H2X775"/>
<evidence type="ECO:0000256" key="4">
    <source>
        <dbReference type="PIRSR" id="PIRSR000103-1"/>
    </source>
</evidence>
<keyword evidence="8" id="KW-1185">Reference proteome</keyword>
<dbReference type="InterPro" id="IPR015815">
    <property type="entry name" value="HIBADH-related"/>
</dbReference>
<feature type="domain" description="6-phosphogluconate dehydrogenase NADP-binding" evidence="5">
    <location>
        <begin position="5"/>
        <end position="163"/>
    </location>
</feature>
<gene>
    <name evidence="7" type="ORF">SAMN05443545_103123</name>
</gene>
<dbReference type="PIRSF" id="PIRSF000103">
    <property type="entry name" value="HIBADH"/>
    <property type="match status" value="1"/>
</dbReference>
<evidence type="ECO:0000259" key="6">
    <source>
        <dbReference type="Pfam" id="PF14833"/>
    </source>
</evidence>
<keyword evidence="2" id="KW-0560">Oxidoreductase</keyword>
<dbReference type="Pfam" id="PF03446">
    <property type="entry name" value="NAD_binding_2"/>
    <property type="match status" value="1"/>
</dbReference>
<comment type="similarity">
    <text evidence="1">Belongs to the HIBADH-related family.</text>
</comment>
<dbReference type="RefSeq" id="WP_092568720.1">
    <property type="nucleotide sequence ID" value="NZ_BMXH01000004.1"/>
</dbReference>
<dbReference type="PANTHER" id="PTHR43060:SF15">
    <property type="entry name" value="3-HYDROXYISOBUTYRATE DEHYDROGENASE-LIKE 1, MITOCHONDRIAL-RELATED"/>
    <property type="match status" value="1"/>
</dbReference>
<evidence type="ECO:0000256" key="1">
    <source>
        <dbReference type="ARBA" id="ARBA00009080"/>
    </source>
</evidence>
<dbReference type="GO" id="GO:0050661">
    <property type="term" value="F:NADP binding"/>
    <property type="evidence" value="ECO:0007669"/>
    <property type="project" value="InterPro"/>
</dbReference>
<dbReference type="STRING" id="574349.SAMN05443545_103123"/>
<dbReference type="InterPro" id="IPR002204">
    <property type="entry name" value="3-OH-isobutyrate_DH-rel_CS"/>
</dbReference>
<dbReference type="Gene3D" id="3.40.50.720">
    <property type="entry name" value="NAD(P)-binding Rossmann-like Domain"/>
    <property type="match status" value="1"/>
</dbReference>
<dbReference type="InterPro" id="IPR036291">
    <property type="entry name" value="NAD(P)-bd_dom_sf"/>
</dbReference>
<dbReference type="InterPro" id="IPR006115">
    <property type="entry name" value="6PGDH_NADP-bd"/>
</dbReference>
<accession>A0A1H2X775</accession>
<evidence type="ECO:0000259" key="5">
    <source>
        <dbReference type="Pfam" id="PF03446"/>
    </source>
</evidence>
<dbReference type="SUPFAM" id="SSF51735">
    <property type="entry name" value="NAD(P)-binding Rossmann-fold domains"/>
    <property type="match status" value="1"/>
</dbReference>
<dbReference type="InterPro" id="IPR008927">
    <property type="entry name" value="6-PGluconate_DH-like_C_sf"/>
</dbReference>
<evidence type="ECO:0000256" key="2">
    <source>
        <dbReference type="ARBA" id="ARBA00023002"/>
    </source>
</evidence>
<keyword evidence="3" id="KW-0520">NAD</keyword>
<dbReference type="Pfam" id="PF14833">
    <property type="entry name" value="NAD_binding_11"/>
    <property type="match status" value="1"/>
</dbReference>
<dbReference type="InterPro" id="IPR013328">
    <property type="entry name" value="6PGD_dom2"/>
</dbReference>
<dbReference type="GO" id="GO:0051287">
    <property type="term" value="F:NAD binding"/>
    <property type="evidence" value="ECO:0007669"/>
    <property type="project" value="InterPro"/>
</dbReference>
<protein>
    <submittedName>
        <fullName evidence="7">3-hydroxyisobutyrate dehydrogenase</fullName>
    </submittedName>
</protein>
<dbReference type="OrthoDB" id="9786703at2"/>
<dbReference type="SUPFAM" id="SSF48179">
    <property type="entry name" value="6-phosphogluconate dehydrogenase C-terminal domain-like"/>
    <property type="match status" value="1"/>
</dbReference>
<dbReference type="EMBL" id="FNNI01000003">
    <property type="protein sequence ID" value="SDW88730.1"/>
    <property type="molecule type" value="Genomic_DNA"/>
</dbReference>
<dbReference type="PROSITE" id="PS00895">
    <property type="entry name" value="3_HYDROXYISOBUT_DH"/>
    <property type="match status" value="1"/>
</dbReference>
<reference evidence="7 8" key="1">
    <citation type="submission" date="2016-10" db="EMBL/GenBank/DDBJ databases">
        <authorList>
            <person name="de Groot N.N."/>
        </authorList>
    </citation>
    <scope>NUCLEOTIDE SEQUENCE [LARGE SCALE GENOMIC DNA]</scope>
    <source>
        <strain evidence="7 8">DSM 19219</strain>
    </source>
</reference>
<sequence length="299" mass="30904">MNTMVGFIGLGVMGAGMAKNIIEAGIPLTITTSSPQKADTYREIGAHVVSSPRDVAANAQLIVTCVPDAAALRAIIAGPDGIAAGNWQDGLLLDCSTIAPFEAEEMAERLSEIGAQFIDAPVSGGRKGAESGSLTIMCGGDAVLIERARHVLDAMGNNIHHVGPLGAGQAVKACNQLMVAVNLMGVCEAIAMARSAGVDPKLMQQVLSTGAARSGVLEAHGQRYIDNQLEGGFRSDLMKKDLGIAAAVGTHYQRTQPATNLAHQLMQASCNAGFAHLDSAALGLLYDSLNGADSWGDNE</sequence>